<dbReference type="Pfam" id="PF14125">
    <property type="entry name" value="DUF4292"/>
    <property type="match status" value="1"/>
</dbReference>
<dbReference type="PROSITE" id="PS51257">
    <property type="entry name" value="PROKAR_LIPOPROTEIN"/>
    <property type="match status" value="1"/>
</dbReference>
<proteinExistence type="predicted"/>
<gene>
    <name evidence="2" type="ORF">QWY31_04185</name>
</gene>
<dbReference type="RefSeq" id="WP_320003213.1">
    <property type="nucleotide sequence ID" value="NZ_JAUHJS010000002.1"/>
</dbReference>
<evidence type="ECO:0000256" key="1">
    <source>
        <dbReference type="SAM" id="SignalP"/>
    </source>
</evidence>
<accession>A0ABT8F2K2</accession>
<dbReference type="Proteomes" id="UP001168552">
    <property type="component" value="Unassembled WGS sequence"/>
</dbReference>
<reference evidence="2" key="1">
    <citation type="submission" date="2023-06" db="EMBL/GenBank/DDBJ databases">
        <title>Cytophagales bacterium Strain LB-30, isolated from soil.</title>
        <authorList>
            <person name="Liu B."/>
        </authorList>
    </citation>
    <scope>NUCLEOTIDE SEQUENCE</scope>
    <source>
        <strain evidence="2">LB-30</strain>
    </source>
</reference>
<dbReference type="InterPro" id="IPR025634">
    <property type="entry name" value="DUF4292"/>
</dbReference>
<name>A0ABT8F2K2_9BACT</name>
<evidence type="ECO:0000313" key="3">
    <source>
        <dbReference type="Proteomes" id="UP001168552"/>
    </source>
</evidence>
<sequence>MNKLLAFLAIILLLSACNKRLTSFRGTSNTLSVEALQFDYLSTKSKIRYADADMSLNAVATIRMKRDSLIWVSVSPGLGIEAARALITKDSLFVINRLEKEFMTYSFAELSRMFQMDINFALVQNVLVGNLPLVFTGDEKVSKEGEHFQVKQQMGDFQVSNAIGRQTMKLEQLHVQDASGLNSLDVQYKDFRKLKEEAFPFQTLISLLYSSGGQSATTTIQIEHSKAELDEASLTFPFSIPGRYDRR</sequence>
<keyword evidence="3" id="KW-1185">Reference proteome</keyword>
<keyword evidence="1" id="KW-0732">Signal</keyword>
<feature type="chain" id="PRO_5046077049" evidence="1">
    <location>
        <begin position="19"/>
        <end position="247"/>
    </location>
</feature>
<comment type="caution">
    <text evidence="2">The sequence shown here is derived from an EMBL/GenBank/DDBJ whole genome shotgun (WGS) entry which is preliminary data.</text>
</comment>
<feature type="signal peptide" evidence="1">
    <location>
        <begin position="1"/>
        <end position="18"/>
    </location>
</feature>
<dbReference type="EMBL" id="JAUHJS010000002">
    <property type="protein sequence ID" value="MDN4164686.1"/>
    <property type="molecule type" value="Genomic_DNA"/>
</dbReference>
<evidence type="ECO:0000313" key="2">
    <source>
        <dbReference type="EMBL" id="MDN4164686.1"/>
    </source>
</evidence>
<organism evidence="2 3">
    <name type="scientific">Shiella aurantiaca</name>
    <dbReference type="NCBI Taxonomy" id="3058365"/>
    <lineage>
        <taxon>Bacteria</taxon>
        <taxon>Pseudomonadati</taxon>
        <taxon>Bacteroidota</taxon>
        <taxon>Cytophagia</taxon>
        <taxon>Cytophagales</taxon>
        <taxon>Shiellaceae</taxon>
        <taxon>Shiella</taxon>
    </lineage>
</organism>
<protein>
    <submittedName>
        <fullName evidence="2">DUF4292 domain-containing protein</fullName>
    </submittedName>
</protein>